<organism evidence="2 3">
    <name type="scientific">Araneus ventricosus</name>
    <name type="common">Orbweaver spider</name>
    <name type="synonym">Epeira ventricosa</name>
    <dbReference type="NCBI Taxonomy" id="182803"/>
    <lineage>
        <taxon>Eukaryota</taxon>
        <taxon>Metazoa</taxon>
        <taxon>Ecdysozoa</taxon>
        <taxon>Arthropoda</taxon>
        <taxon>Chelicerata</taxon>
        <taxon>Arachnida</taxon>
        <taxon>Araneae</taxon>
        <taxon>Araneomorphae</taxon>
        <taxon>Entelegynae</taxon>
        <taxon>Araneoidea</taxon>
        <taxon>Araneidae</taxon>
        <taxon>Araneus</taxon>
    </lineage>
</organism>
<sequence>MRRVFARKPDASKPKTLLQLQQYISRVADAFYEMNRLIKIACTLPVSTCACERSFSTLRIVKNYMRTTMVQNRLQSLMILGVHSSRSRKIDLHNIVEKFDTLENLQERRTTYDSHGCTLLVGNADNDIIMIKKIRDFQLLEMGRWSKRLDVPRAQKGDNLRIHWISDSYVGLDVHKSFVIQYDATNFHVAAKENNKKVLTKSYQADTPINGDQRVCYHKCLNKMTCGHWCCKTGVQVNTSVPKKTKIENFMDQLHNKMNAFPSKKVKIETEIRGNFLKTTATGLSKQPSEECLTPSLDEEWLEEMIMDEDFTAEESMEENNNSEIVSFDINLDEVIDEDMLTNDIQNADVKQNMPTTTEERSLNTSAQPAMEQREIWPKEKWLDPVAAGELLEYCVNFLSGKCE</sequence>
<feature type="domain" description="HAT C-terminal dimerisation" evidence="1">
    <location>
        <begin position="25"/>
        <end position="83"/>
    </location>
</feature>
<dbReference type="GO" id="GO:0043138">
    <property type="term" value="F:3'-5' DNA helicase activity"/>
    <property type="evidence" value="ECO:0007669"/>
    <property type="project" value="UniProtKB-EC"/>
</dbReference>
<keyword evidence="2" id="KW-0347">Helicase</keyword>
<keyword evidence="3" id="KW-1185">Reference proteome</keyword>
<evidence type="ECO:0000313" key="3">
    <source>
        <dbReference type="Proteomes" id="UP000499080"/>
    </source>
</evidence>
<dbReference type="Pfam" id="PF05699">
    <property type="entry name" value="Dimer_Tnp_hAT"/>
    <property type="match status" value="1"/>
</dbReference>
<dbReference type="PANTHER" id="PTHR47835">
    <property type="entry name" value="HFM1, ATP DEPENDENT DNA HELICASE HOMOLOG"/>
    <property type="match status" value="1"/>
</dbReference>
<accession>A0A4Y2P103</accession>
<reference evidence="2 3" key="1">
    <citation type="journal article" date="2019" name="Sci. Rep.">
        <title>Orb-weaving spider Araneus ventricosus genome elucidates the spidroin gene catalogue.</title>
        <authorList>
            <person name="Kono N."/>
            <person name="Nakamura H."/>
            <person name="Ohtoshi R."/>
            <person name="Moran D.A.P."/>
            <person name="Shinohara A."/>
            <person name="Yoshida Y."/>
            <person name="Fujiwara M."/>
            <person name="Mori M."/>
            <person name="Tomita M."/>
            <person name="Arakawa K."/>
        </authorList>
    </citation>
    <scope>NUCLEOTIDE SEQUENCE [LARGE SCALE GENOMIC DNA]</scope>
</reference>
<gene>
    <name evidence="2" type="primary">HFM1</name>
    <name evidence="2" type="ORF">AVEN_231546_1</name>
</gene>
<dbReference type="PANTHER" id="PTHR47835:SF3">
    <property type="entry name" value="HELICASE FOR MEIOSIS 1"/>
    <property type="match status" value="1"/>
</dbReference>
<keyword evidence="2" id="KW-0547">Nucleotide-binding</keyword>
<protein>
    <submittedName>
        <fullName evidence="2">Putative ATP-dependent DNA helicase HFM1</fullName>
    </submittedName>
</protein>
<keyword evidence="2" id="KW-0378">Hydrolase</keyword>
<proteinExistence type="predicted"/>
<dbReference type="AlphaFoldDB" id="A0A4Y2P103"/>
<evidence type="ECO:0000313" key="2">
    <source>
        <dbReference type="EMBL" id="GBN45585.1"/>
    </source>
</evidence>
<dbReference type="OrthoDB" id="1739706at2759"/>
<name>A0A4Y2P103_ARAVE</name>
<dbReference type="InterPro" id="IPR052247">
    <property type="entry name" value="Meiotic_Crossover_Helicase"/>
</dbReference>
<evidence type="ECO:0000259" key="1">
    <source>
        <dbReference type="Pfam" id="PF05699"/>
    </source>
</evidence>
<dbReference type="EMBL" id="BGPR01010329">
    <property type="protein sequence ID" value="GBN45585.1"/>
    <property type="molecule type" value="Genomic_DNA"/>
</dbReference>
<dbReference type="Proteomes" id="UP000499080">
    <property type="component" value="Unassembled WGS sequence"/>
</dbReference>
<dbReference type="InterPro" id="IPR008906">
    <property type="entry name" value="HATC_C_dom"/>
</dbReference>
<comment type="caution">
    <text evidence="2">The sequence shown here is derived from an EMBL/GenBank/DDBJ whole genome shotgun (WGS) entry which is preliminary data.</text>
</comment>
<keyword evidence="2" id="KW-0067">ATP-binding</keyword>
<dbReference type="GO" id="GO:0016787">
    <property type="term" value="F:hydrolase activity"/>
    <property type="evidence" value="ECO:0007669"/>
    <property type="project" value="UniProtKB-KW"/>
</dbReference>
<dbReference type="GO" id="GO:0046983">
    <property type="term" value="F:protein dimerization activity"/>
    <property type="evidence" value="ECO:0007669"/>
    <property type="project" value="InterPro"/>
</dbReference>